<dbReference type="Proteomes" id="UP000320421">
    <property type="component" value="Chromosome"/>
</dbReference>
<dbReference type="InterPro" id="IPR035461">
    <property type="entry name" value="GmhA/DiaA"/>
</dbReference>
<dbReference type="EMBL" id="CP036266">
    <property type="protein sequence ID" value="QDT22983.1"/>
    <property type="molecule type" value="Genomic_DNA"/>
</dbReference>
<dbReference type="PROSITE" id="PS51464">
    <property type="entry name" value="SIS"/>
    <property type="match status" value="1"/>
</dbReference>
<evidence type="ECO:0000313" key="3">
    <source>
        <dbReference type="EMBL" id="QDU04947.1"/>
    </source>
</evidence>
<gene>
    <name evidence="2" type="primary">gmhA</name>
    <name evidence="2" type="ORF">HG66A1_47940</name>
    <name evidence="3" type="ORF">V6x_46780</name>
</gene>
<keyword evidence="4" id="KW-1185">Reference proteome</keyword>
<evidence type="ECO:0000313" key="5">
    <source>
        <dbReference type="Proteomes" id="UP000320722"/>
    </source>
</evidence>
<keyword evidence="2" id="KW-0413">Isomerase</keyword>
<dbReference type="EC" id="5.3.1.28" evidence="2"/>
<dbReference type="Gene3D" id="3.40.50.10490">
    <property type="entry name" value="Glucose-6-phosphate isomerase like protein, domain 1"/>
    <property type="match status" value="1"/>
</dbReference>
<proteinExistence type="predicted"/>
<dbReference type="PANTHER" id="PTHR30390">
    <property type="entry name" value="SEDOHEPTULOSE 7-PHOSPHATE ISOMERASE / DNAA INITIATOR-ASSOCIATING FACTOR FOR REPLICATION INITIATION"/>
    <property type="match status" value="1"/>
</dbReference>
<dbReference type="GO" id="GO:1901135">
    <property type="term" value="P:carbohydrate derivative metabolic process"/>
    <property type="evidence" value="ECO:0007669"/>
    <property type="project" value="InterPro"/>
</dbReference>
<evidence type="ECO:0000259" key="1">
    <source>
        <dbReference type="PROSITE" id="PS51464"/>
    </source>
</evidence>
<dbReference type="OrthoDB" id="9781311at2"/>
<dbReference type="EMBL" id="CP036347">
    <property type="protein sequence ID" value="QDU04947.1"/>
    <property type="molecule type" value="Genomic_DNA"/>
</dbReference>
<dbReference type="Pfam" id="PF13580">
    <property type="entry name" value="SIS_2"/>
    <property type="match status" value="1"/>
</dbReference>
<dbReference type="CDD" id="cd05006">
    <property type="entry name" value="SIS_GmhA"/>
    <property type="match status" value="1"/>
</dbReference>
<sequence>MSQATRIICRNLERSIAAKNELLQNAQTQAEFARSVDIVLNCYQQGGRLYVAGNGGSAADAQHLAAEFVSRLARDRAPLPAEALTTDSSIITAIGNDYGYDQIFSRQIAGKLSSKDVFLGITTSGNSPNIVKALQVCRERNIQSIVFTGHDGGAVREWSDVCVIAPGELTSQIQEVHLVLEHTLCECVEAALFDFEL</sequence>
<dbReference type="InterPro" id="IPR050099">
    <property type="entry name" value="SIS_GmhA/DiaA_subfam"/>
</dbReference>
<dbReference type="SUPFAM" id="SSF53697">
    <property type="entry name" value="SIS domain"/>
    <property type="match status" value="1"/>
</dbReference>
<accession>A0A517WI59</accession>
<dbReference type="AlphaFoldDB" id="A0A517PUC8"/>
<protein>
    <submittedName>
        <fullName evidence="2">Phosphoheptose isomerase</fullName>
        <ecNumber evidence="2">5.3.1.28</ecNumber>
    </submittedName>
</protein>
<evidence type="ECO:0000313" key="4">
    <source>
        <dbReference type="Proteomes" id="UP000320421"/>
    </source>
</evidence>
<dbReference type="GO" id="GO:0016853">
    <property type="term" value="F:isomerase activity"/>
    <property type="evidence" value="ECO:0007669"/>
    <property type="project" value="UniProtKB-KW"/>
</dbReference>
<dbReference type="InterPro" id="IPR001347">
    <property type="entry name" value="SIS_dom"/>
</dbReference>
<dbReference type="RefSeq" id="WP_145042829.1">
    <property type="nucleotide sequence ID" value="NZ_CP036266.1"/>
</dbReference>
<organism evidence="2 4">
    <name type="scientific">Gimesia chilikensis</name>
    <dbReference type="NCBI Taxonomy" id="2605989"/>
    <lineage>
        <taxon>Bacteria</taxon>
        <taxon>Pseudomonadati</taxon>
        <taxon>Planctomycetota</taxon>
        <taxon>Planctomycetia</taxon>
        <taxon>Planctomycetales</taxon>
        <taxon>Planctomycetaceae</taxon>
        <taxon>Gimesia</taxon>
    </lineage>
</organism>
<dbReference type="Proteomes" id="UP000320722">
    <property type="component" value="Chromosome"/>
</dbReference>
<feature type="domain" description="SIS" evidence="1">
    <location>
        <begin position="39"/>
        <end position="197"/>
    </location>
</feature>
<reference evidence="4 5" key="1">
    <citation type="submission" date="2019-02" db="EMBL/GenBank/DDBJ databases">
        <title>Deep-cultivation of Planctomycetes and their phenomic and genomic characterization uncovers novel biology.</title>
        <authorList>
            <person name="Wiegand S."/>
            <person name="Jogler M."/>
            <person name="Boedeker C."/>
            <person name="Pinto D."/>
            <person name="Vollmers J."/>
            <person name="Rivas-Marin E."/>
            <person name="Kohn T."/>
            <person name="Peeters S.H."/>
            <person name="Heuer A."/>
            <person name="Rast P."/>
            <person name="Oberbeckmann S."/>
            <person name="Bunk B."/>
            <person name="Jeske O."/>
            <person name="Meyerdierks A."/>
            <person name="Storesund J.E."/>
            <person name="Kallscheuer N."/>
            <person name="Luecker S."/>
            <person name="Lage O.M."/>
            <person name="Pohl T."/>
            <person name="Merkel B.J."/>
            <person name="Hornburger P."/>
            <person name="Mueller R.-W."/>
            <person name="Bruemmer F."/>
            <person name="Labrenz M."/>
            <person name="Spormann A.M."/>
            <person name="Op den Camp H."/>
            <person name="Overmann J."/>
            <person name="Amann R."/>
            <person name="Jetten M.S.M."/>
            <person name="Mascher T."/>
            <person name="Medema M.H."/>
            <person name="Devos D.P."/>
            <person name="Kaster A.-K."/>
            <person name="Ovreas L."/>
            <person name="Rohde M."/>
            <person name="Galperin M.Y."/>
            <person name="Jogler C."/>
        </authorList>
    </citation>
    <scope>NUCLEOTIDE SEQUENCE [LARGE SCALE GENOMIC DNA]</scope>
    <source>
        <strain evidence="2 4">HG66A1</strain>
        <strain evidence="3 5">V6</strain>
    </source>
</reference>
<dbReference type="InterPro" id="IPR046348">
    <property type="entry name" value="SIS_dom_sf"/>
</dbReference>
<accession>A0A517PUC8</accession>
<dbReference type="PANTHER" id="PTHR30390:SF6">
    <property type="entry name" value="DNAA INITIATOR-ASSOCIATING PROTEIN DIAA"/>
    <property type="match status" value="1"/>
</dbReference>
<evidence type="ECO:0000313" key="2">
    <source>
        <dbReference type="EMBL" id="QDT22983.1"/>
    </source>
</evidence>
<name>A0A517PUC8_9PLAN</name>
<dbReference type="GO" id="GO:0097367">
    <property type="term" value="F:carbohydrate derivative binding"/>
    <property type="evidence" value="ECO:0007669"/>
    <property type="project" value="InterPro"/>
</dbReference>